<evidence type="ECO:0000313" key="2">
    <source>
        <dbReference type="Proteomes" id="UP000441717"/>
    </source>
</evidence>
<keyword evidence="2" id="KW-1185">Reference proteome</keyword>
<dbReference type="EMBL" id="WHYR01000065">
    <property type="protein sequence ID" value="MQL53757.1"/>
    <property type="molecule type" value="Genomic_DNA"/>
</dbReference>
<accession>A0A6N7IW99</accession>
<dbReference type="OrthoDB" id="5751230at2"/>
<evidence type="ECO:0000313" key="1">
    <source>
        <dbReference type="EMBL" id="MQL53757.1"/>
    </source>
</evidence>
<dbReference type="RefSeq" id="WP_152948214.1">
    <property type="nucleotide sequence ID" value="NZ_WHYR01000065.1"/>
</dbReference>
<gene>
    <name evidence="1" type="ORF">GFC01_16125</name>
</gene>
<dbReference type="AlphaFoldDB" id="A0A6N7IW99"/>
<organism evidence="1 2">
    <name type="scientific">Desulfofundulus thermobenzoicus</name>
    <dbReference type="NCBI Taxonomy" id="29376"/>
    <lineage>
        <taxon>Bacteria</taxon>
        <taxon>Bacillati</taxon>
        <taxon>Bacillota</taxon>
        <taxon>Clostridia</taxon>
        <taxon>Eubacteriales</taxon>
        <taxon>Peptococcaceae</taxon>
        <taxon>Desulfofundulus</taxon>
    </lineage>
</organism>
<dbReference type="Proteomes" id="UP000441717">
    <property type="component" value="Unassembled WGS sequence"/>
</dbReference>
<sequence length="110" mass="12525">MPVKHSGIVNKLVQQVVKGRDPFPLRAERLIQEVFARCVVDRSVELGLIPDPLHLVLGGDGSSIRTGASHYGVKVCDCRKKGIFNCDCPRRHSEAWFFVVFLWYHYFPIT</sequence>
<name>A0A6N7IW99_9FIRM</name>
<reference evidence="1 2" key="1">
    <citation type="submission" date="2019-10" db="EMBL/GenBank/DDBJ databases">
        <title>Comparative genomics of sulfur disproportionating microorganisms.</title>
        <authorList>
            <person name="Ward L.M."/>
            <person name="Bertran E."/>
            <person name="Johnston D."/>
        </authorList>
    </citation>
    <scope>NUCLEOTIDE SEQUENCE [LARGE SCALE GENOMIC DNA]</scope>
    <source>
        <strain evidence="1 2">DSM 14055</strain>
    </source>
</reference>
<protein>
    <submittedName>
        <fullName evidence="1">Uncharacterized protein</fullName>
    </submittedName>
</protein>
<proteinExistence type="predicted"/>
<comment type="caution">
    <text evidence="1">The sequence shown here is derived from an EMBL/GenBank/DDBJ whole genome shotgun (WGS) entry which is preliminary data.</text>
</comment>